<dbReference type="Pfam" id="PF01979">
    <property type="entry name" value="Amidohydro_1"/>
    <property type="match status" value="1"/>
</dbReference>
<proteinExistence type="predicted"/>
<feature type="domain" description="Amidohydrolase-related" evidence="2">
    <location>
        <begin position="4"/>
        <end position="69"/>
    </location>
</feature>
<keyword evidence="3" id="KW-0378">Hydrolase</keyword>
<sequence length="110" mass="11015">LRRSGLTAPEALLAATATGARLCGVGDRLGRIAVGYTFDAILLDEAPADLRLFEQPGAVSGVFLGGRPVLAHPRLPASMTGSAAPPTHPVPNAADRAAAGRVLPSGPAIG</sequence>
<gene>
    <name evidence="3" type="ORF">E7Y31_03770</name>
</gene>
<evidence type="ECO:0000259" key="2">
    <source>
        <dbReference type="Pfam" id="PF01979"/>
    </source>
</evidence>
<dbReference type="InterPro" id="IPR006680">
    <property type="entry name" value="Amidohydro-rel"/>
</dbReference>
<dbReference type="Gene3D" id="3.20.20.140">
    <property type="entry name" value="Metal-dependent hydrolases"/>
    <property type="match status" value="1"/>
</dbReference>
<accession>A0A4S5EUG8</accession>
<name>A0A4S5EUG8_9ACTN</name>
<dbReference type="Proteomes" id="UP000305282">
    <property type="component" value="Unassembled WGS sequence"/>
</dbReference>
<feature type="region of interest" description="Disordered" evidence="1">
    <location>
        <begin position="75"/>
        <end position="110"/>
    </location>
</feature>
<evidence type="ECO:0000256" key="1">
    <source>
        <dbReference type="SAM" id="MobiDB-lite"/>
    </source>
</evidence>
<dbReference type="GO" id="GO:0016810">
    <property type="term" value="F:hydrolase activity, acting on carbon-nitrogen (but not peptide) bonds"/>
    <property type="evidence" value="ECO:0007669"/>
    <property type="project" value="InterPro"/>
</dbReference>
<dbReference type="AlphaFoldDB" id="A0A4S5EUG8"/>
<organism evidence="3 4">
    <name type="scientific">Candidatus Frankia alpina</name>
    <dbReference type="NCBI Taxonomy" id="2699483"/>
    <lineage>
        <taxon>Bacteria</taxon>
        <taxon>Bacillati</taxon>
        <taxon>Actinomycetota</taxon>
        <taxon>Actinomycetes</taxon>
        <taxon>Frankiales</taxon>
        <taxon>Frankiaceae</taxon>
        <taxon>Frankia</taxon>
    </lineage>
</organism>
<comment type="caution">
    <text evidence="3">The sequence shown here is derived from an EMBL/GenBank/DDBJ whole genome shotgun (WGS) entry which is preliminary data.</text>
</comment>
<reference evidence="3 4" key="1">
    <citation type="submission" date="2019-04" db="EMBL/GenBank/DDBJ databases">
        <title>Draft genome sequences for three unisolated Alnus-infective Frankia Sp+ strains, AgTrS, AiOr and AvVan, the first sequenced Frankia strains able to sporulate in-planta.</title>
        <authorList>
            <person name="Bethencourt L."/>
            <person name="Vautrin F."/>
            <person name="Taib N."/>
            <person name="Dubost A."/>
            <person name="Castro-Garcia L."/>
            <person name="Imbaud O."/>
            <person name="Abrouk D."/>
            <person name="Fournier P."/>
            <person name="Briolay J."/>
            <person name="Nguyen A."/>
            <person name="Normand P."/>
            <person name="Fernandez M.P."/>
            <person name="Brochier-Armanet C."/>
            <person name="Herrera-Belaroussi A."/>
        </authorList>
    </citation>
    <scope>NUCLEOTIDE SEQUENCE [LARGE SCALE GENOMIC DNA]</scope>
    <source>
        <strain evidence="3 4">AvVan</strain>
    </source>
</reference>
<dbReference type="InterPro" id="IPR011059">
    <property type="entry name" value="Metal-dep_hydrolase_composite"/>
</dbReference>
<dbReference type="SUPFAM" id="SSF51338">
    <property type="entry name" value="Composite domain of metallo-dependent hydrolases"/>
    <property type="match status" value="1"/>
</dbReference>
<evidence type="ECO:0000313" key="3">
    <source>
        <dbReference type="EMBL" id="THJ75740.1"/>
    </source>
</evidence>
<dbReference type="EMBL" id="SSXH01000048">
    <property type="protein sequence ID" value="THJ75740.1"/>
    <property type="molecule type" value="Genomic_DNA"/>
</dbReference>
<feature type="non-terminal residue" evidence="3">
    <location>
        <position position="1"/>
    </location>
</feature>
<protein>
    <submittedName>
        <fullName evidence="3">Amidohydrolase family protein</fullName>
    </submittedName>
</protein>
<keyword evidence="4" id="KW-1185">Reference proteome</keyword>
<evidence type="ECO:0000313" key="4">
    <source>
        <dbReference type="Proteomes" id="UP000305282"/>
    </source>
</evidence>
<dbReference type="RefSeq" id="WP_161982938.1">
    <property type="nucleotide sequence ID" value="NZ_SSXH01000048.1"/>
</dbReference>